<organism evidence="3 4">
    <name type="scientific">Coprobacter secundus subsp. similis</name>
    <dbReference type="NCBI Taxonomy" id="2751153"/>
    <lineage>
        <taxon>Bacteria</taxon>
        <taxon>Pseudomonadati</taxon>
        <taxon>Bacteroidota</taxon>
        <taxon>Bacteroidia</taxon>
        <taxon>Bacteroidales</taxon>
        <taxon>Barnesiellaceae</taxon>
        <taxon>Coprobacter</taxon>
    </lineage>
</organism>
<accession>A0A7G1I461</accession>
<reference evidence="4" key="1">
    <citation type="submission" date="2020-07" db="EMBL/GenBank/DDBJ databases">
        <title>Complete genome sequencing of Coprobacter sp. strain 2CBH44.</title>
        <authorList>
            <person name="Sakamoto M."/>
            <person name="Murakami T."/>
            <person name="Mori H."/>
        </authorList>
    </citation>
    <scope>NUCLEOTIDE SEQUENCE [LARGE SCALE GENOMIC DNA]</scope>
    <source>
        <strain evidence="4">2CBH44</strain>
    </source>
</reference>
<dbReference type="RefSeq" id="WP_021929599.1">
    <property type="nucleotide sequence ID" value="NZ_AP023322.1"/>
</dbReference>
<proteinExistence type="predicted"/>
<evidence type="ECO:0000259" key="2">
    <source>
        <dbReference type="Pfam" id="PF25583"/>
    </source>
</evidence>
<dbReference type="Pfam" id="PF25583">
    <property type="entry name" value="WCX"/>
    <property type="match status" value="1"/>
</dbReference>
<gene>
    <name evidence="3" type="ORF">Cop2CBH44_26300</name>
</gene>
<evidence type="ECO:0000313" key="3">
    <source>
        <dbReference type="EMBL" id="BCI64277.1"/>
    </source>
</evidence>
<dbReference type="InterPro" id="IPR057727">
    <property type="entry name" value="WCX_dom"/>
</dbReference>
<protein>
    <submittedName>
        <fullName evidence="3">WYL domain-containing protein</fullName>
    </submittedName>
</protein>
<dbReference type="Proteomes" id="UP000594042">
    <property type="component" value="Chromosome"/>
</dbReference>
<feature type="domain" description="WYL" evidence="1">
    <location>
        <begin position="119"/>
        <end position="186"/>
    </location>
</feature>
<dbReference type="PROSITE" id="PS52050">
    <property type="entry name" value="WYL"/>
    <property type="match status" value="1"/>
</dbReference>
<dbReference type="Pfam" id="PF13280">
    <property type="entry name" value="WYL"/>
    <property type="match status" value="1"/>
</dbReference>
<dbReference type="EMBL" id="AP023322">
    <property type="protein sequence ID" value="BCI64277.1"/>
    <property type="molecule type" value="Genomic_DNA"/>
</dbReference>
<dbReference type="KEGG" id="copr:Cop2CBH44_26300"/>
<dbReference type="InterPro" id="IPR026881">
    <property type="entry name" value="WYL_dom"/>
</dbReference>
<dbReference type="PANTHER" id="PTHR34580">
    <property type="match status" value="1"/>
</dbReference>
<dbReference type="AlphaFoldDB" id="A0A7G1I461"/>
<feature type="domain" description="WCX" evidence="2">
    <location>
        <begin position="220"/>
        <end position="294"/>
    </location>
</feature>
<sequence>MAKNLFNRYIWLIDTIYRNGRLTMKEINEKWMKTDFSMGEPLPLRTFHNHRIAIQEMFDINIGCDRSTYEYYIEDVESLLGGSVRNWLINTFSVNNILNESHKLRSRILFENIPSGQKFLTPVLDAMRENVVLKMTYKGYARKEPHVFDVQPYFIKIFRQRWYMAGFSLEKEQIRIYALDRIVALEETSDRFEYPKDFDAEDYMSGCFGIIRDDDIPIQHILLKVTGGQENYFRALPLHHSQEEVETTEEYGIFSYYLAPTFDFYQEILSHGDFVELLSPETVRDEMKQITQQMSVLYE</sequence>
<evidence type="ECO:0000259" key="1">
    <source>
        <dbReference type="Pfam" id="PF13280"/>
    </source>
</evidence>
<evidence type="ECO:0000313" key="4">
    <source>
        <dbReference type="Proteomes" id="UP000594042"/>
    </source>
</evidence>
<keyword evidence="4" id="KW-1185">Reference proteome</keyword>
<dbReference type="InterPro" id="IPR051534">
    <property type="entry name" value="CBASS_pafABC_assoc_protein"/>
</dbReference>
<name>A0A7G1I461_9BACT</name>
<dbReference type="PANTHER" id="PTHR34580:SF9">
    <property type="entry name" value="SLL5097 PROTEIN"/>
    <property type="match status" value="1"/>
</dbReference>